<evidence type="ECO:0000256" key="1">
    <source>
        <dbReference type="SAM" id="MobiDB-lite"/>
    </source>
</evidence>
<dbReference type="Proteomes" id="UP000183257">
    <property type="component" value="Unassembled WGS sequence"/>
</dbReference>
<organism evidence="2 3">
    <name type="scientific">Cellulophaga fucicola</name>
    <dbReference type="NCBI Taxonomy" id="76595"/>
    <lineage>
        <taxon>Bacteria</taxon>
        <taxon>Pseudomonadati</taxon>
        <taxon>Bacteroidota</taxon>
        <taxon>Flavobacteriia</taxon>
        <taxon>Flavobacteriales</taxon>
        <taxon>Flavobacteriaceae</taxon>
        <taxon>Cellulophaga</taxon>
    </lineage>
</organism>
<feature type="compositionally biased region" description="Acidic residues" evidence="1">
    <location>
        <begin position="356"/>
        <end position="365"/>
    </location>
</feature>
<dbReference type="EMBL" id="FPIY01000010">
    <property type="protein sequence ID" value="SFW69095.1"/>
    <property type="molecule type" value="Genomic_DNA"/>
</dbReference>
<dbReference type="PANTHER" id="PTHR10199">
    <property type="entry name" value="THROMBOSPONDIN"/>
    <property type="match status" value="1"/>
</dbReference>
<dbReference type="Gene3D" id="4.10.1080.10">
    <property type="entry name" value="TSP type-3 repeat"/>
    <property type="match status" value="1"/>
</dbReference>
<sequence length="423" mass="45203">MENFTLLLNRTLYKKSLTLFTFLILFIASTSFVYADYGINKDTDGDGVYDHIDIDDDGDGIIDTVEGTGDFDKDGIPNSLDIDSDNDGILDNVEAQLSVGYIKPSGIDSDGNGLDDAYEVTPGSCGGLIPVDTDGDTRKDYLDIDSDNDGILDLGEAQETNQLTFPSGKDVNPKNGLDDAYENYCGGGQGINPTDTDGDSHPDFRDIDSDNDGIIDNVEAQTTDDYIAPSGKDTDCDGLDNAYESCPGIGLYPVDTDDDKNPDFRDIDSDNDGIVDNVEAQNPSDYTPVCGVDSDGNGLDDHYENTPGSGEGLTPVNSDTDSNPDFRDIDADNDGIPDNVEGQTTTDYIAPSGNDSDMDGLDDAYEGSGNEGITPNNHDGEDTPDYIDLDSDNDTVPDNNEGNDFDFDGVPDQTFTGVDTDGD</sequence>
<proteinExistence type="predicted"/>
<dbReference type="InterPro" id="IPR028974">
    <property type="entry name" value="TSP_type-3_rpt"/>
</dbReference>
<name>A0A1K1RAC6_9FLAO</name>
<gene>
    <name evidence="2" type="ORF">SAMN05660313_03459</name>
</gene>
<keyword evidence="3" id="KW-1185">Reference proteome</keyword>
<protein>
    <recommendedName>
        <fullName evidence="4">Thrombospondin type 3 repeat-containing protein</fullName>
    </recommendedName>
</protein>
<dbReference type="SUPFAM" id="SSF103647">
    <property type="entry name" value="TSP type-3 repeat"/>
    <property type="match status" value="1"/>
</dbReference>
<evidence type="ECO:0000313" key="3">
    <source>
        <dbReference type="Proteomes" id="UP000183257"/>
    </source>
</evidence>
<feature type="compositionally biased region" description="Acidic residues" evidence="1">
    <location>
        <begin position="382"/>
        <end position="409"/>
    </location>
</feature>
<dbReference type="STRING" id="76595.SAMN05660313_03459"/>
<reference evidence="3" key="1">
    <citation type="submission" date="2016-11" db="EMBL/GenBank/DDBJ databases">
        <authorList>
            <person name="Varghese N."/>
            <person name="Submissions S."/>
        </authorList>
    </citation>
    <scope>NUCLEOTIDE SEQUENCE [LARGE SCALE GENOMIC DNA]</scope>
    <source>
        <strain evidence="3">DSM 24786</strain>
    </source>
</reference>
<dbReference type="AlphaFoldDB" id="A0A1K1RAC6"/>
<feature type="region of interest" description="Disordered" evidence="1">
    <location>
        <begin position="294"/>
        <end position="423"/>
    </location>
</feature>
<accession>A0A1K1RAC6</accession>
<feature type="non-terminal residue" evidence="2">
    <location>
        <position position="423"/>
    </location>
</feature>
<evidence type="ECO:0008006" key="4">
    <source>
        <dbReference type="Google" id="ProtNLM"/>
    </source>
</evidence>
<evidence type="ECO:0000313" key="2">
    <source>
        <dbReference type="EMBL" id="SFW69095.1"/>
    </source>
</evidence>
<dbReference type="GO" id="GO:0005509">
    <property type="term" value="F:calcium ion binding"/>
    <property type="evidence" value="ECO:0007669"/>
    <property type="project" value="InterPro"/>
</dbReference>